<dbReference type="SUPFAM" id="SSF52540">
    <property type="entry name" value="P-loop containing nucleoside triphosphate hydrolases"/>
    <property type="match status" value="1"/>
</dbReference>
<dbReference type="GO" id="GO:0003689">
    <property type="term" value="F:DNA clamp loader activity"/>
    <property type="evidence" value="ECO:0007669"/>
    <property type="project" value="TreeGrafter"/>
</dbReference>
<name>A0A2K3PCP8_TRIPR</name>
<dbReference type="SUPFAM" id="SSF48019">
    <property type="entry name" value="post-AAA+ oligomerization domain-like"/>
    <property type="match status" value="1"/>
</dbReference>
<dbReference type="GO" id="GO:0046872">
    <property type="term" value="F:metal ion binding"/>
    <property type="evidence" value="ECO:0007669"/>
    <property type="project" value="UniProtKB-KW"/>
</dbReference>
<dbReference type="GO" id="GO:0006261">
    <property type="term" value="P:DNA-templated DNA replication"/>
    <property type="evidence" value="ECO:0007669"/>
    <property type="project" value="TreeGrafter"/>
</dbReference>
<keyword evidence="4" id="KW-0862">Zinc</keyword>
<dbReference type="GO" id="GO:0005663">
    <property type="term" value="C:DNA replication factor C complex"/>
    <property type="evidence" value="ECO:0007669"/>
    <property type="project" value="TreeGrafter"/>
</dbReference>
<evidence type="ECO:0000259" key="7">
    <source>
        <dbReference type="Pfam" id="PF22608"/>
    </source>
</evidence>
<dbReference type="Gene3D" id="1.10.8.60">
    <property type="match status" value="1"/>
</dbReference>
<dbReference type="InterPro" id="IPR012763">
    <property type="entry name" value="DNA_pol_III_sug/sutau_N"/>
</dbReference>
<dbReference type="InterPro" id="IPR054506">
    <property type="entry name" value="DnaA_N-like_STI"/>
</dbReference>
<evidence type="ECO:0000256" key="5">
    <source>
        <dbReference type="ARBA" id="ARBA00022840"/>
    </source>
</evidence>
<dbReference type="Pfam" id="PF22608">
    <property type="entry name" value="DNAX_ATPase_lid"/>
    <property type="match status" value="1"/>
</dbReference>
<evidence type="ECO:0000256" key="3">
    <source>
        <dbReference type="ARBA" id="ARBA00022741"/>
    </source>
</evidence>
<dbReference type="PANTHER" id="PTHR11669:SF0">
    <property type="entry name" value="PROTEIN STICHEL-LIKE 2"/>
    <property type="match status" value="1"/>
</dbReference>
<dbReference type="EMBL" id="ASHM01005775">
    <property type="protein sequence ID" value="PNY13052.1"/>
    <property type="molecule type" value="Genomic_DNA"/>
</dbReference>
<keyword evidence="6" id="KW-0175">Coiled coil</keyword>
<dbReference type="InterPro" id="IPR050238">
    <property type="entry name" value="DNA_Rep/Repair_Clamp_Loader"/>
</dbReference>
<dbReference type="CDD" id="cd00009">
    <property type="entry name" value="AAA"/>
    <property type="match status" value="1"/>
</dbReference>
<dbReference type="Gene3D" id="3.40.50.300">
    <property type="entry name" value="P-loop containing nucleotide triphosphate hydrolases"/>
    <property type="match status" value="1"/>
</dbReference>
<comment type="similarity">
    <text evidence="1">Belongs to the DnaX/STICHEL family.</text>
</comment>
<sequence>MDGRRHSVDVPISKTLVALRRVRSLRDPSTNGISNLSPLIDNEHWENGISLRFVNATYACDSDDNGYLRSKGLDFKGHREHGTTTTSTKFEKNCYCEEHQQNDELVYSNNPNQQGVFGNKSPNESCCSNHEAIGLDLASVIPYSNHLKDEESCYLSTALSSKLGRMDYTKSTRKFMRKNQVKPFELMRDNGSSVESPCLSASTHTPQDVDVLVDNNGCGISCCWSKSPRFKESNYYSEMEDLPLMLQHGNETDLRGHKSMRHIGGEISPTLETPRSLSIKFKPKSFDDLVGQNVVGKSLLGAIYRGRIASFYLFHGPRGTGKTSASRIFAAALNCLSYEEKKPCGCCRECVLFFSGRSKDVKEVDSLRINRSDKAKSLVKNACSTTPVSSRFKVFIIDECQLLNKETWVTLLNSLGSVSQHVVFVMITPDLDKLPRSAVSRAQRYHFAKIKDADIANRLKRICAEEGLESEQDALDFISAKSCGSLRDAEMMLDQLSLLGKKITISLVYELTGVISDDELLDLLDLSFSSDTSNTVIRARELLRSRIDPLQLISQLANLIMDILAGKCELSGSEIRRRFSDKHISEASMHKLSHALRILSEAEKQLRISKNQTTWFTAALLQLSSIEYSSVDANDAKLCLTAASNRDGDLCSTSSTGETLKRLATGKCDEKSYKIEVPEDDKATLDSIWYKATEICQSRRLKAFLRKQGKLSSVCINQGKTAPEFFCWSSSLVARISPLKEVGNSGFELRPLHIAMSFTTELNSHGRTRGLAVVELEFRHRVYVARAEKSWKQIASSLQVILGCNIELRINHVPCTSDSKYAKLKRSSFNFFNCSRRILRKSLSSDEHGCESDYADCTSQKPMMIDRTLSRSSDCGSRAPPLESYNGMEVVTTLRSCEGNLLSSGKIFLNRIDQETPRISFSRNDSVKEEGCNHEDLASSTFDLDNNRSNCFPRTLWLRRKFASSYASKQKEFCFTNPQVQMY</sequence>
<organism evidence="9 10">
    <name type="scientific">Trifolium pratense</name>
    <name type="common">Red clover</name>
    <dbReference type="NCBI Taxonomy" id="57577"/>
    <lineage>
        <taxon>Eukaryota</taxon>
        <taxon>Viridiplantae</taxon>
        <taxon>Streptophyta</taxon>
        <taxon>Embryophyta</taxon>
        <taxon>Tracheophyta</taxon>
        <taxon>Spermatophyta</taxon>
        <taxon>Magnoliopsida</taxon>
        <taxon>eudicotyledons</taxon>
        <taxon>Gunneridae</taxon>
        <taxon>Pentapetalae</taxon>
        <taxon>rosids</taxon>
        <taxon>fabids</taxon>
        <taxon>Fabales</taxon>
        <taxon>Fabaceae</taxon>
        <taxon>Papilionoideae</taxon>
        <taxon>50 kb inversion clade</taxon>
        <taxon>NPAAA clade</taxon>
        <taxon>Hologalegina</taxon>
        <taxon>IRL clade</taxon>
        <taxon>Trifolieae</taxon>
        <taxon>Trifolium</taxon>
    </lineage>
</organism>
<dbReference type="CDD" id="cd18137">
    <property type="entry name" value="HLD_clamp_pol_III_gamma_tau"/>
    <property type="match status" value="1"/>
</dbReference>
<dbReference type="NCBIfam" id="TIGR02397">
    <property type="entry name" value="dnaX_nterm"/>
    <property type="match status" value="1"/>
</dbReference>
<reference evidence="9 10" key="1">
    <citation type="journal article" date="2014" name="Am. J. Bot.">
        <title>Genome assembly and annotation for red clover (Trifolium pratense; Fabaceae).</title>
        <authorList>
            <person name="Istvanek J."/>
            <person name="Jaros M."/>
            <person name="Krenek A."/>
            <person name="Repkova J."/>
        </authorList>
    </citation>
    <scope>NUCLEOTIDE SEQUENCE [LARGE SCALE GENOMIC DNA]</scope>
    <source>
        <strain evidence="10">cv. Tatra</strain>
        <tissue evidence="9">Young leaves</tissue>
    </source>
</reference>
<evidence type="ECO:0000256" key="4">
    <source>
        <dbReference type="ARBA" id="ARBA00022833"/>
    </source>
</evidence>
<proteinExistence type="inferred from homology"/>
<dbReference type="Proteomes" id="UP000236291">
    <property type="component" value="Unassembled WGS sequence"/>
</dbReference>
<comment type="caution">
    <text evidence="9">The sequence shown here is derived from an EMBL/GenBank/DDBJ whole genome shotgun (WGS) entry which is preliminary data.</text>
</comment>
<dbReference type="AlphaFoldDB" id="A0A2K3PCP8"/>
<evidence type="ECO:0000259" key="8">
    <source>
        <dbReference type="Pfam" id="PF23007"/>
    </source>
</evidence>
<protein>
    <submittedName>
        <fullName evidence="9">DNA polymerase III subunit gamma/tau</fullName>
    </submittedName>
</protein>
<dbReference type="GO" id="GO:0003887">
    <property type="term" value="F:DNA-directed DNA polymerase activity"/>
    <property type="evidence" value="ECO:0007669"/>
    <property type="project" value="InterPro"/>
</dbReference>
<dbReference type="GO" id="GO:0003677">
    <property type="term" value="F:DNA binding"/>
    <property type="evidence" value="ECO:0007669"/>
    <property type="project" value="InterPro"/>
</dbReference>
<evidence type="ECO:0000256" key="6">
    <source>
        <dbReference type="ARBA" id="ARBA00023054"/>
    </source>
</evidence>
<keyword evidence="5" id="KW-0067">ATP-binding</keyword>
<feature type="domain" description="STICHEL DnaA-N-like alpha-beta" evidence="8">
    <location>
        <begin position="679"/>
        <end position="721"/>
    </location>
</feature>
<dbReference type="PANTHER" id="PTHR11669">
    <property type="entry name" value="REPLICATION FACTOR C / DNA POLYMERASE III GAMMA-TAU SUBUNIT"/>
    <property type="match status" value="1"/>
</dbReference>
<dbReference type="Pfam" id="PF23007">
    <property type="entry name" value="DnaA_N-like_STI"/>
    <property type="match status" value="2"/>
</dbReference>
<evidence type="ECO:0000313" key="9">
    <source>
        <dbReference type="EMBL" id="PNY13052.1"/>
    </source>
</evidence>
<dbReference type="Gene3D" id="1.20.272.10">
    <property type="match status" value="1"/>
</dbReference>
<evidence type="ECO:0000313" key="10">
    <source>
        <dbReference type="Proteomes" id="UP000236291"/>
    </source>
</evidence>
<reference evidence="9 10" key="2">
    <citation type="journal article" date="2017" name="Front. Plant Sci.">
        <title>Gene Classification and Mining of Molecular Markers Useful in Red Clover (Trifolium pratense) Breeding.</title>
        <authorList>
            <person name="Istvanek J."/>
            <person name="Dluhosova J."/>
            <person name="Dluhos P."/>
            <person name="Patkova L."/>
            <person name="Nedelnik J."/>
            <person name="Repkova J."/>
        </authorList>
    </citation>
    <scope>NUCLEOTIDE SEQUENCE [LARGE SCALE GENOMIC DNA]</scope>
    <source>
        <strain evidence="10">cv. Tatra</strain>
        <tissue evidence="9">Young leaves</tissue>
    </source>
</reference>
<dbReference type="GO" id="GO:0005524">
    <property type="term" value="F:ATP binding"/>
    <property type="evidence" value="ECO:0007669"/>
    <property type="project" value="UniProtKB-KW"/>
</dbReference>
<dbReference type="GO" id="GO:0006281">
    <property type="term" value="P:DNA repair"/>
    <property type="evidence" value="ECO:0007669"/>
    <property type="project" value="TreeGrafter"/>
</dbReference>
<keyword evidence="3" id="KW-0547">Nucleotide-binding</keyword>
<feature type="domain" description="DNA polymerase III subunit gamma/tau helical lid" evidence="7">
    <location>
        <begin position="455"/>
        <end position="495"/>
    </location>
</feature>
<dbReference type="Pfam" id="PF13177">
    <property type="entry name" value="DNA_pol3_delta2"/>
    <property type="match status" value="1"/>
</dbReference>
<dbReference type="FunFam" id="1.10.8.60:FF:000013">
    <property type="entry name" value="DNA polymerase III subunit gamma/tau"/>
    <property type="match status" value="1"/>
</dbReference>
<dbReference type="InterPro" id="IPR045085">
    <property type="entry name" value="HLD_clamp_pol_III_gamma_tau"/>
</dbReference>
<feature type="domain" description="STICHEL DnaA-N-like alpha-beta" evidence="8">
    <location>
        <begin position="767"/>
        <end position="811"/>
    </location>
</feature>
<gene>
    <name evidence="9" type="ORF">L195_g009699</name>
</gene>
<evidence type="ECO:0000256" key="2">
    <source>
        <dbReference type="ARBA" id="ARBA00022723"/>
    </source>
</evidence>
<dbReference type="InterPro" id="IPR027417">
    <property type="entry name" value="P-loop_NTPase"/>
</dbReference>
<dbReference type="STRING" id="57577.A0A2K3PCP8"/>
<accession>A0A2K3PCP8</accession>
<dbReference type="GO" id="GO:0009360">
    <property type="term" value="C:DNA polymerase III complex"/>
    <property type="evidence" value="ECO:0007669"/>
    <property type="project" value="InterPro"/>
</dbReference>
<dbReference type="InterPro" id="IPR008921">
    <property type="entry name" value="DNA_pol3_clamp-load_cplx_C"/>
</dbReference>
<evidence type="ECO:0000256" key="1">
    <source>
        <dbReference type="ARBA" id="ARBA00006360"/>
    </source>
</evidence>
<keyword evidence="2" id="KW-0479">Metal-binding</keyword>